<dbReference type="EMBL" id="MWSK01000004">
    <property type="protein sequence ID" value="OXS77897.1"/>
    <property type="molecule type" value="Genomic_DNA"/>
</dbReference>
<proteinExistence type="predicted"/>
<reference evidence="2" key="1">
    <citation type="submission" date="2017-03" db="EMBL/GenBank/DDBJ databases">
        <title>Bacillus sp. V-88(T) DSM27956, whole genome shotgun sequencing project.</title>
        <authorList>
            <person name="Dastager S.G."/>
            <person name="Neurgaonkar P.S."/>
            <person name="Dharne M.S."/>
        </authorList>
    </citation>
    <scope>NUCLEOTIDE SEQUENCE [LARGE SCALE GENOMIC DNA]</scope>
    <source>
        <strain evidence="2">DSM 25145</strain>
    </source>
</reference>
<dbReference type="SUPFAM" id="SSF56059">
    <property type="entry name" value="Glutathione synthetase ATP-binding domain-like"/>
    <property type="match status" value="1"/>
</dbReference>
<gene>
    <name evidence="1" type="ORF">B1B05_09830</name>
</gene>
<protein>
    <recommendedName>
        <fullName evidence="3">YheC/D like ATP-grasp</fullName>
    </recommendedName>
</protein>
<keyword evidence="2" id="KW-1185">Reference proteome</keyword>
<dbReference type="Proteomes" id="UP000215545">
    <property type="component" value="Unassembled WGS sequence"/>
</dbReference>
<accession>A0ABX4E8B6</accession>
<comment type="caution">
    <text evidence="1">The sequence shown here is derived from an EMBL/GenBank/DDBJ whole genome shotgun (WGS) entry which is preliminary data.</text>
</comment>
<evidence type="ECO:0000313" key="2">
    <source>
        <dbReference type="Proteomes" id="UP000215545"/>
    </source>
</evidence>
<evidence type="ECO:0000313" key="1">
    <source>
        <dbReference type="EMBL" id="OXS77897.1"/>
    </source>
</evidence>
<dbReference type="Pfam" id="PF14398">
    <property type="entry name" value="ATPgrasp_YheCD"/>
    <property type="match status" value="1"/>
</dbReference>
<sequence>MKEVKEAFGKLEQYHLLKKDPLVRQHLPHTTNYSKEQLDCFAQAHPVVFIKHNTSGQGRGVYRLAREEGAFYSLKGYSLQGEKIDQSMTLADVHKTLQPFERFGRTRPYIIQEGINSVTTDGQHVNIRVHVQRMDGQAIVGGMYGSTAHEENGITNMRRGADAMPMQRLLSRYLNVKPDEQQSILKQLSAVSISAANLIAHQYDCRECGVDLGLDKELKPFIFEVNITPGIGGFNKMDKRVWKQIIENRKKMSTSL</sequence>
<dbReference type="Gene3D" id="3.30.470.20">
    <property type="entry name" value="ATP-grasp fold, B domain"/>
    <property type="match status" value="1"/>
</dbReference>
<evidence type="ECO:0008006" key="3">
    <source>
        <dbReference type="Google" id="ProtNLM"/>
    </source>
</evidence>
<name>A0ABX4E8B6_9BACI</name>
<organism evidence="1 2">
    <name type="scientific">Domibacillus enclensis</name>
    <dbReference type="NCBI Taxonomy" id="1017273"/>
    <lineage>
        <taxon>Bacteria</taxon>
        <taxon>Bacillati</taxon>
        <taxon>Bacillota</taxon>
        <taxon>Bacilli</taxon>
        <taxon>Bacillales</taxon>
        <taxon>Bacillaceae</taxon>
        <taxon>Domibacillus</taxon>
    </lineage>
</organism>
<dbReference type="InterPro" id="IPR026838">
    <property type="entry name" value="YheC/D"/>
</dbReference>